<dbReference type="Proteomes" id="UP000729701">
    <property type="component" value="Unassembled WGS sequence"/>
</dbReference>
<dbReference type="EMBL" id="JAHHGZ010000012">
    <property type="protein sequence ID" value="MBW4668435.1"/>
    <property type="molecule type" value="Genomic_DNA"/>
</dbReference>
<proteinExistence type="predicted"/>
<evidence type="ECO:0000313" key="1">
    <source>
        <dbReference type="EMBL" id="MBW4668435.1"/>
    </source>
</evidence>
<name>A0A951QM08_9CYAN</name>
<reference evidence="1" key="2">
    <citation type="journal article" date="2022" name="Microbiol. Resour. Announc.">
        <title>Metagenome Sequencing to Explore Phylogenomics of Terrestrial Cyanobacteria.</title>
        <authorList>
            <person name="Ward R.D."/>
            <person name="Stajich J.E."/>
            <person name="Johansen J.R."/>
            <person name="Huntemann M."/>
            <person name="Clum A."/>
            <person name="Foster B."/>
            <person name="Foster B."/>
            <person name="Roux S."/>
            <person name="Palaniappan K."/>
            <person name="Varghese N."/>
            <person name="Mukherjee S."/>
            <person name="Reddy T.B.K."/>
            <person name="Daum C."/>
            <person name="Copeland A."/>
            <person name="Chen I.A."/>
            <person name="Ivanova N.N."/>
            <person name="Kyrpides N.C."/>
            <person name="Shapiro N."/>
            <person name="Eloe-Fadrosh E.A."/>
            <person name="Pietrasiak N."/>
        </authorList>
    </citation>
    <scope>NUCLEOTIDE SEQUENCE</scope>
    <source>
        <strain evidence="1">GSE-NOS-MK-12-04C</strain>
    </source>
</reference>
<reference evidence="1" key="1">
    <citation type="submission" date="2021-05" db="EMBL/GenBank/DDBJ databases">
        <authorList>
            <person name="Pietrasiak N."/>
            <person name="Ward R."/>
            <person name="Stajich J.E."/>
            <person name="Kurbessoian T."/>
        </authorList>
    </citation>
    <scope>NUCLEOTIDE SEQUENCE</scope>
    <source>
        <strain evidence="1">GSE-NOS-MK-12-04C</strain>
    </source>
</reference>
<dbReference type="AlphaFoldDB" id="A0A951QM08"/>
<accession>A0A951QM08</accession>
<comment type="caution">
    <text evidence="1">The sequence shown here is derived from an EMBL/GenBank/DDBJ whole genome shotgun (WGS) entry which is preliminary data.</text>
</comment>
<sequence>MAFIIEGSVGILPAGALGVSLFYYLTAKLTQLDGLVYFIERRNSPSSQVLRSSGKITIATQEKIKSIPTEEILKPDLLTCYQSGFLPEVLLICPNPDQLLSIVTTVVELLVQISEQGELLQSAMPLPLLVLCSNGIYFQRFRQIFIEKIEEATLFGRLPDLWPDIMPQIVSRFLRGVTIQTGVREGNGAETIYRPGPRGRTQIAGGDNTTRERCRQILAGRGGWFELAPNISPTRLEFDKALVNLTCNLLGQLLAIDSQGRFKTLTVEQILESSYENEIRELAHQVFEVGQMVKVYKLEEDFEVILDQLMEVRRAHASHIPSSLQWVDMKLRLGTLEPEMTPTEAWLVEPLIRYAKASGLEDTANYFEKLKGELIDKLTLAKNRSST</sequence>
<protein>
    <submittedName>
        <fullName evidence="1">Uncharacterized protein</fullName>
    </submittedName>
</protein>
<evidence type="ECO:0000313" key="2">
    <source>
        <dbReference type="Proteomes" id="UP000729701"/>
    </source>
</evidence>
<gene>
    <name evidence="1" type="ORF">KME60_13655</name>
</gene>
<organism evidence="1 2">
    <name type="scientific">Cyanomargarita calcarea GSE-NOS-MK-12-04C</name>
    <dbReference type="NCBI Taxonomy" id="2839659"/>
    <lineage>
        <taxon>Bacteria</taxon>
        <taxon>Bacillati</taxon>
        <taxon>Cyanobacteriota</taxon>
        <taxon>Cyanophyceae</taxon>
        <taxon>Nostocales</taxon>
        <taxon>Cyanomargaritaceae</taxon>
        <taxon>Cyanomargarita</taxon>
    </lineage>
</organism>